<protein>
    <submittedName>
        <fullName evidence="1">Uncharacterized protein</fullName>
    </submittedName>
</protein>
<gene>
    <name evidence="1" type="ORF">CBP12_07165</name>
</gene>
<dbReference type="OrthoDB" id="7065143at2"/>
<name>A0A1Y0CYQ2_9GAMM</name>
<dbReference type="RefSeq" id="WP_086963826.1">
    <property type="nucleotide sequence ID" value="NZ_CP021376.1"/>
</dbReference>
<sequence length="96" mass="10543">MSFHLAQRTLYTLLCDYIAQHGSELVNNPALKAALQDIEALIDFSLYQEDIAVDADAALRVSKVGLAWLDYAAAHPNHPQGYASQAKQQLESTAQN</sequence>
<proteinExistence type="predicted"/>
<evidence type="ECO:0000313" key="2">
    <source>
        <dbReference type="Proteomes" id="UP000243793"/>
    </source>
</evidence>
<dbReference type="KEGG" id="ocm:CBP12_07165"/>
<dbReference type="AlphaFoldDB" id="A0A1Y0CYQ2"/>
<evidence type="ECO:0000313" key="1">
    <source>
        <dbReference type="EMBL" id="ART79955.1"/>
    </source>
</evidence>
<dbReference type="Proteomes" id="UP000243793">
    <property type="component" value="Chromosome"/>
</dbReference>
<keyword evidence="2" id="KW-1185">Reference proteome</keyword>
<organism evidence="1 2">
    <name type="scientific">Oceanisphaera avium</name>
    <dbReference type="NCBI Taxonomy" id="1903694"/>
    <lineage>
        <taxon>Bacteria</taxon>
        <taxon>Pseudomonadati</taxon>
        <taxon>Pseudomonadota</taxon>
        <taxon>Gammaproteobacteria</taxon>
        <taxon>Aeromonadales</taxon>
        <taxon>Aeromonadaceae</taxon>
        <taxon>Oceanisphaera</taxon>
    </lineage>
</organism>
<accession>A0A1Y0CYQ2</accession>
<dbReference type="EMBL" id="CP021376">
    <property type="protein sequence ID" value="ART79955.1"/>
    <property type="molecule type" value="Genomic_DNA"/>
</dbReference>
<reference evidence="2" key="1">
    <citation type="submission" date="2017-05" db="EMBL/GenBank/DDBJ databases">
        <authorList>
            <person name="Sung H."/>
        </authorList>
    </citation>
    <scope>NUCLEOTIDE SEQUENCE [LARGE SCALE GENOMIC DNA]</scope>
    <source>
        <strain evidence="2">AMac2203</strain>
    </source>
</reference>